<dbReference type="InterPro" id="IPR035240">
    <property type="entry name" value="SprT_Zn_ribbon"/>
</dbReference>
<feature type="domain" description="SprT-like" evidence="8">
    <location>
        <begin position="24"/>
        <end position="173"/>
    </location>
</feature>
<evidence type="ECO:0000313" key="10">
    <source>
        <dbReference type="EMBL" id="SGY97097.1"/>
    </source>
</evidence>
<reference evidence="9 11" key="2">
    <citation type="submission" date="2016-11" db="EMBL/GenBank/DDBJ databases">
        <authorList>
            <person name="Klemetsen T."/>
        </authorList>
    </citation>
    <scope>NUCLEOTIDE SEQUENCE [LARGE SCALE GENOMIC DNA]</scope>
    <source>
        <strain evidence="9">MT 2528</strain>
    </source>
</reference>
<feature type="binding site" evidence="7">
    <location>
        <position position="90"/>
    </location>
    <ligand>
        <name>Zn(2+)</name>
        <dbReference type="ChEBI" id="CHEBI:29105"/>
    </ligand>
</feature>
<dbReference type="Pfam" id="PF10263">
    <property type="entry name" value="SprT-like"/>
    <property type="match status" value="1"/>
</dbReference>
<evidence type="ECO:0000256" key="3">
    <source>
        <dbReference type="ARBA" id="ARBA00020082"/>
    </source>
</evidence>
<keyword evidence="6 7" id="KW-0862">Zinc</keyword>
<dbReference type="AlphaFoldDB" id="A0A090KCC9"/>
<name>A0A090KCC9_9GAMM</name>
<keyword evidence="4 7" id="KW-0963">Cytoplasm</keyword>
<dbReference type="GO" id="GO:0008270">
    <property type="term" value="F:zinc ion binding"/>
    <property type="evidence" value="ECO:0007669"/>
    <property type="project" value="UniProtKB-UniRule"/>
</dbReference>
<evidence type="ECO:0000256" key="1">
    <source>
        <dbReference type="ARBA" id="ARBA00004496"/>
    </source>
</evidence>
<feature type="active site" evidence="7">
    <location>
        <position position="87"/>
    </location>
</feature>
<evidence type="ECO:0000256" key="5">
    <source>
        <dbReference type="ARBA" id="ARBA00022723"/>
    </source>
</evidence>
<dbReference type="NCBIfam" id="NF003421">
    <property type="entry name" value="PRK04860.1"/>
    <property type="match status" value="1"/>
</dbReference>
<dbReference type="GO" id="GO:0006950">
    <property type="term" value="P:response to stress"/>
    <property type="evidence" value="ECO:0007669"/>
    <property type="project" value="UniProtKB-ARBA"/>
</dbReference>
<dbReference type="PANTHER" id="PTHR38773">
    <property type="entry name" value="PROTEIN SPRT"/>
    <property type="match status" value="1"/>
</dbReference>
<dbReference type="Pfam" id="PF17283">
    <property type="entry name" value="Zn_ribbon_SprT"/>
    <property type="match status" value="1"/>
</dbReference>
<organism evidence="10 12">
    <name type="scientific">Moritella viscosa</name>
    <dbReference type="NCBI Taxonomy" id="80854"/>
    <lineage>
        <taxon>Bacteria</taxon>
        <taxon>Pseudomonadati</taxon>
        <taxon>Pseudomonadota</taxon>
        <taxon>Gammaproteobacteria</taxon>
        <taxon>Alteromonadales</taxon>
        <taxon>Moritellaceae</taxon>
        <taxon>Moritella</taxon>
    </lineage>
</organism>
<comment type="subcellular location">
    <subcellularLocation>
        <location evidence="1 7">Cytoplasm</location>
    </subcellularLocation>
</comment>
<protein>
    <recommendedName>
        <fullName evidence="3 7">Protein SprT</fullName>
    </recommendedName>
</protein>
<comment type="similarity">
    <text evidence="2 7">Belongs to the SprT family.</text>
</comment>
<evidence type="ECO:0000313" key="11">
    <source>
        <dbReference type="Proteomes" id="UP000182660"/>
    </source>
</evidence>
<dbReference type="Proteomes" id="UP000182660">
    <property type="component" value="Unassembled WGS sequence"/>
</dbReference>
<evidence type="ECO:0000313" key="9">
    <source>
        <dbReference type="EMBL" id="SGY89277.1"/>
    </source>
</evidence>
<dbReference type="SMART" id="SM00731">
    <property type="entry name" value="SprT"/>
    <property type="match status" value="1"/>
</dbReference>
<evidence type="ECO:0000259" key="8">
    <source>
        <dbReference type="SMART" id="SM00731"/>
    </source>
</evidence>
<sequence length="174" mass="20528">MMIMPDDLQQIDLTPTMLEKRVLAKITSSYQQAEQRLNRTFPRPQIKFNQRGKAAGSARLQTNELRFNPILLQENHQHFIAHTVPHEVAHLLVYQMYGRTKPHGKEWQQVMNQIFDLAAKTTHQYDVSTVKGKTFTYACHCTEHLLTIRRHNKIVRDNVKYMCRYCKQSLIIKH</sequence>
<accession>A0A090KCC9</accession>
<dbReference type="STRING" id="80854.MVIS_3598"/>
<keyword evidence="5 7" id="KW-0479">Metal-binding</keyword>
<dbReference type="PANTHER" id="PTHR38773:SF1">
    <property type="entry name" value="PROTEIN SPRT"/>
    <property type="match status" value="1"/>
</dbReference>
<keyword evidence="11" id="KW-1185">Reference proteome</keyword>
<dbReference type="HOGENOM" id="CLU_113336_0_1_6"/>
<comment type="cofactor">
    <cofactor evidence="7">
        <name>Zn(2+)</name>
        <dbReference type="ChEBI" id="CHEBI:29105"/>
    </cofactor>
    <text evidence="7">Binds 1 zinc ion.</text>
</comment>
<dbReference type="EMBL" id="FPLJ01000041">
    <property type="protein sequence ID" value="SGY89277.1"/>
    <property type="molecule type" value="Genomic_DNA"/>
</dbReference>
<dbReference type="Proteomes" id="UP000183794">
    <property type="component" value="Unassembled WGS sequence"/>
</dbReference>
<evidence type="ECO:0000256" key="7">
    <source>
        <dbReference type="HAMAP-Rule" id="MF_00746"/>
    </source>
</evidence>
<dbReference type="PATRIC" id="fig|80854.5.peg.3808"/>
<proteinExistence type="inferred from homology"/>
<dbReference type="InterPro" id="IPR023483">
    <property type="entry name" value="Uncharacterised_SprT"/>
</dbReference>
<dbReference type="Gene3D" id="3.30.2010.10">
    <property type="entry name" value="Metalloproteases ('zincins'), catalytic domain"/>
    <property type="match status" value="1"/>
</dbReference>
<evidence type="ECO:0000256" key="2">
    <source>
        <dbReference type="ARBA" id="ARBA00006591"/>
    </source>
</evidence>
<dbReference type="KEGG" id="mvs:MVIS_3598"/>
<dbReference type="InterPro" id="IPR006640">
    <property type="entry name" value="SprT-like_domain"/>
</dbReference>
<evidence type="ECO:0000256" key="6">
    <source>
        <dbReference type="ARBA" id="ARBA00022833"/>
    </source>
</evidence>
<evidence type="ECO:0000256" key="4">
    <source>
        <dbReference type="ARBA" id="ARBA00022490"/>
    </source>
</evidence>
<evidence type="ECO:0000313" key="12">
    <source>
        <dbReference type="Proteomes" id="UP000183794"/>
    </source>
</evidence>
<reference evidence="10 12" key="1">
    <citation type="submission" date="2016-11" db="EMBL/GenBank/DDBJ databases">
        <authorList>
            <person name="Jaros S."/>
            <person name="Januszkiewicz K."/>
            <person name="Wedrychowicz H."/>
        </authorList>
    </citation>
    <scope>NUCLEOTIDE SEQUENCE [LARGE SCALE GENOMIC DNA]</scope>
    <source>
        <strain evidence="10">NVI 5450</strain>
    </source>
</reference>
<dbReference type="EMBL" id="FPLD01000052">
    <property type="protein sequence ID" value="SGY97097.1"/>
    <property type="molecule type" value="Genomic_DNA"/>
</dbReference>
<gene>
    <name evidence="7" type="primary">sprT</name>
    <name evidence="9" type="ORF">MT2528_1696</name>
    <name evidence="10" type="ORF">NVI5450_1921</name>
</gene>
<dbReference type="GO" id="GO:0005737">
    <property type="term" value="C:cytoplasm"/>
    <property type="evidence" value="ECO:0007669"/>
    <property type="project" value="UniProtKB-SubCell"/>
</dbReference>
<dbReference type="HAMAP" id="MF_00746">
    <property type="entry name" value="SprT"/>
    <property type="match status" value="1"/>
</dbReference>
<feature type="binding site" evidence="7">
    <location>
        <position position="86"/>
    </location>
    <ligand>
        <name>Zn(2+)</name>
        <dbReference type="ChEBI" id="CHEBI:29105"/>
    </ligand>
</feature>